<dbReference type="Proteomes" id="UP000007151">
    <property type="component" value="Unassembled WGS sequence"/>
</dbReference>
<name>A0A212EP45_DANPL</name>
<protein>
    <submittedName>
        <fullName evidence="4">3-dehydroecdysone 3alpha-reductase</fullName>
    </submittedName>
</protein>
<keyword evidence="1" id="KW-0560">Oxidoreductase</keyword>
<dbReference type="InterPro" id="IPR020904">
    <property type="entry name" value="Sc_DH/Rdtase_CS"/>
</dbReference>
<dbReference type="STRING" id="278856.A0A212EP45"/>
<dbReference type="InterPro" id="IPR002347">
    <property type="entry name" value="SDR_fam"/>
</dbReference>
<evidence type="ECO:0000313" key="5">
    <source>
        <dbReference type="Proteomes" id="UP000007151"/>
    </source>
</evidence>
<dbReference type="PRINTS" id="PR00081">
    <property type="entry name" value="GDHRDH"/>
</dbReference>
<evidence type="ECO:0000259" key="3">
    <source>
        <dbReference type="SMART" id="SM00822"/>
    </source>
</evidence>
<evidence type="ECO:0000256" key="2">
    <source>
        <dbReference type="RuleBase" id="RU000363"/>
    </source>
</evidence>
<dbReference type="InterPro" id="IPR036291">
    <property type="entry name" value="NAD(P)-bd_dom_sf"/>
</dbReference>
<dbReference type="Pfam" id="PF00106">
    <property type="entry name" value="adh_short"/>
    <property type="match status" value="1"/>
</dbReference>
<dbReference type="EMBL" id="AGBW02013539">
    <property type="protein sequence ID" value="OWR43254.1"/>
    <property type="molecule type" value="Genomic_DNA"/>
</dbReference>
<dbReference type="FunFam" id="3.40.50.720:FF:000084">
    <property type="entry name" value="Short-chain dehydrogenase reductase"/>
    <property type="match status" value="1"/>
</dbReference>
<proteinExistence type="inferred from homology"/>
<comment type="similarity">
    <text evidence="2">Belongs to the short-chain dehydrogenases/reductases (SDR) family.</text>
</comment>
<organism evidence="4 5">
    <name type="scientific">Danaus plexippus plexippus</name>
    <dbReference type="NCBI Taxonomy" id="278856"/>
    <lineage>
        <taxon>Eukaryota</taxon>
        <taxon>Metazoa</taxon>
        <taxon>Ecdysozoa</taxon>
        <taxon>Arthropoda</taxon>
        <taxon>Hexapoda</taxon>
        <taxon>Insecta</taxon>
        <taxon>Pterygota</taxon>
        <taxon>Neoptera</taxon>
        <taxon>Endopterygota</taxon>
        <taxon>Lepidoptera</taxon>
        <taxon>Glossata</taxon>
        <taxon>Ditrysia</taxon>
        <taxon>Papilionoidea</taxon>
        <taxon>Nymphalidae</taxon>
        <taxon>Danainae</taxon>
        <taxon>Danaini</taxon>
        <taxon>Danaina</taxon>
        <taxon>Danaus</taxon>
        <taxon>Danaus</taxon>
    </lineage>
</organism>
<reference evidence="4 5" key="1">
    <citation type="journal article" date="2011" name="Cell">
        <title>The monarch butterfly genome yields insights into long-distance migration.</title>
        <authorList>
            <person name="Zhan S."/>
            <person name="Merlin C."/>
            <person name="Boore J.L."/>
            <person name="Reppert S.M."/>
        </authorList>
    </citation>
    <scope>NUCLEOTIDE SEQUENCE [LARGE SCALE GENOMIC DNA]</scope>
    <source>
        <strain evidence="4">F-2</strain>
    </source>
</reference>
<dbReference type="Gene3D" id="3.40.50.720">
    <property type="entry name" value="NAD(P)-binding Rossmann-like Domain"/>
    <property type="match status" value="2"/>
</dbReference>
<dbReference type="GO" id="GO:0016491">
    <property type="term" value="F:oxidoreductase activity"/>
    <property type="evidence" value="ECO:0007669"/>
    <property type="project" value="UniProtKB-KW"/>
</dbReference>
<dbReference type="PANTHER" id="PTHR43975:SF2">
    <property type="entry name" value="EG:BACR7A4.14 PROTEIN-RELATED"/>
    <property type="match status" value="1"/>
</dbReference>
<feature type="domain" description="Ketoreductase" evidence="3">
    <location>
        <begin position="124"/>
        <end position="308"/>
    </location>
</feature>
<dbReference type="InParanoid" id="A0A212EP45"/>
<keyword evidence="5" id="KW-1185">Reference proteome</keyword>
<dbReference type="SMART" id="SM00822">
    <property type="entry name" value="PKS_KR"/>
    <property type="match status" value="1"/>
</dbReference>
<dbReference type="PROSITE" id="PS00061">
    <property type="entry name" value="ADH_SHORT"/>
    <property type="match status" value="1"/>
</dbReference>
<dbReference type="PANTHER" id="PTHR43975">
    <property type="entry name" value="ZGC:101858"/>
    <property type="match status" value="1"/>
</dbReference>
<comment type="caution">
    <text evidence="4">The sequence shown here is derived from an EMBL/GenBank/DDBJ whole genome shotgun (WGS) entry which is preliminary data.</text>
</comment>
<gene>
    <name evidence="4" type="ORF">KGM_215254</name>
</gene>
<dbReference type="eggNOG" id="KOG0725">
    <property type="taxonomic scope" value="Eukaryota"/>
</dbReference>
<sequence length="367" mass="38794">MNFQDKVVIVTGASSGIGAAIAVGFSSEGARVVIVGRNESKLASVAARCNEPLVVKADVGNDEDAKRIIDRTIDHFGRIDILINNAGIGVWGTLVSGKLVESYDTVMRVNLRAVTNINMNFQDKVVIVTGASSGIGAAIAVGFSSEGARVVIVGRNESKLASVAARCNEPLVVKADVGNDEDAKRIIDRTIDHFGRIDILINNAGIGVWGTLVSGKLVESYDTVMRVNLRAVVNLTSLATPYLIQTKGNVINISSIGSLIPAIGSSGFSMYAVSKAAINHFGACAAAELAEYGVRVNTVSPGPVVTDILETSKSPITWDDFKKMTALDRVSQPEEIADLVMFLASDKAKAITGSNHVSDNGLFVKRY</sequence>
<dbReference type="GO" id="GO:0006629">
    <property type="term" value="P:lipid metabolic process"/>
    <property type="evidence" value="ECO:0007669"/>
    <property type="project" value="UniProtKB-ARBA"/>
</dbReference>
<evidence type="ECO:0000256" key="1">
    <source>
        <dbReference type="ARBA" id="ARBA00023002"/>
    </source>
</evidence>
<evidence type="ECO:0000313" key="4">
    <source>
        <dbReference type="EMBL" id="OWR43254.1"/>
    </source>
</evidence>
<dbReference type="PRINTS" id="PR00080">
    <property type="entry name" value="SDRFAMILY"/>
</dbReference>
<accession>A0A212EP45</accession>
<dbReference type="KEGG" id="dpl:KGM_215254"/>
<dbReference type="AlphaFoldDB" id="A0A212EP45"/>
<dbReference type="InterPro" id="IPR057326">
    <property type="entry name" value="KR_dom"/>
</dbReference>
<dbReference type="SUPFAM" id="SSF51735">
    <property type="entry name" value="NAD(P)-binding Rossmann-fold domains"/>
    <property type="match status" value="2"/>
</dbReference>
<dbReference type="Pfam" id="PF13561">
    <property type="entry name" value="adh_short_C2"/>
    <property type="match status" value="1"/>
</dbReference>